<keyword evidence="3" id="KW-1185">Reference proteome</keyword>
<evidence type="ECO:0000313" key="2">
    <source>
        <dbReference type="EMBL" id="MDQ8195702.1"/>
    </source>
</evidence>
<organism evidence="2 3">
    <name type="scientific">Thalassobacterium sedimentorum</name>
    <dbReference type="NCBI Taxonomy" id="3041258"/>
    <lineage>
        <taxon>Bacteria</taxon>
        <taxon>Pseudomonadati</taxon>
        <taxon>Verrucomicrobiota</taxon>
        <taxon>Opitutia</taxon>
        <taxon>Puniceicoccales</taxon>
        <taxon>Coraliomargaritaceae</taxon>
        <taxon>Thalassobacterium</taxon>
    </lineage>
</organism>
<reference evidence="2 3" key="1">
    <citation type="submission" date="2023-04" db="EMBL/GenBank/DDBJ databases">
        <title>A novel bacteria isolated from coastal sediment.</title>
        <authorList>
            <person name="Liu X.-J."/>
            <person name="Du Z.-J."/>
        </authorList>
    </citation>
    <scope>NUCLEOTIDE SEQUENCE [LARGE SCALE GENOMIC DNA]</scope>
    <source>
        <strain evidence="2 3">SDUM461004</strain>
    </source>
</reference>
<sequence length="127" mass="14470">MLLCLPPHRRFYRLASLFFALWTASLLAACSGGQRSDLETLPINHYLQKPGDFLGNRYVLRAQINEQLKWEKGLGRVLAVVVEGSDARLPVFVPETVGDNLHVGQRYELEVIIEQEGLIYVEALRKY</sequence>
<accession>A0ABU1ALL4</accession>
<dbReference type="RefSeq" id="WP_308986153.1">
    <property type="nucleotide sequence ID" value="NZ_JARXIC010000030.1"/>
</dbReference>
<protein>
    <recommendedName>
        <fullName evidence="4">Copper-binding protein</fullName>
    </recommendedName>
</protein>
<evidence type="ECO:0008006" key="4">
    <source>
        <dbReference type="Google" id="ProtNLM"/>
    </source>
</evidence>
<feature type="chain" id="PRO_5047414629" description="Copper-binding protein" evidence="1">
    <location>
        <begin position="29"/>
        <end position="127"/>
    </location>
</feature>
<dbReference type="Proteomes" id="UP001243717">
    <property type="component" value="Unassembled WGS sequence"/>
</dbReference>
<comment type="caution">
    <text evidence="2">The sequence shown here is derived from an EMBL/GenBank/DDBJ whole genome shotgun (WGS) entry which is preliminary data.</text>
</comment>
<feature type="signal peptide" evidence="1">
    <location>
        <begin position="1"/>
        <end position="28"/>
    </location>
</feature>
<proteinExistence type="predicted"/>
<evidence type="ECO:0000256" key="1">
    <source>
        <dbReference type="SAM" id="SignalP"/>
    </source>
</evidence>
<dbReference type="EMBL" id="JARXIC010000030">
    <property type="protein sequence ID" value="MDQ8195702.1"/>
    <property type="molecule type" value="Genomic_DNA"/>
</dbReference>
<name>A0ABU1ALL4_9BACT</name>
<gene>
    <name evidence="2" type="ORF">QEH59_14805</name>
</gene>
<keyword evidence="1" id="KW-0732">Signal</keyword>
<evidence type="ECO:0000313" key="3">
    <source>
        <dbReference type="Proteomes" id="UP001243717"/>
    </source>
</evidence>